<dbReference type="InterPro" id="IPR041426">
    <property type="entry name" value="Mos1_HTH"/>
</dbReference>
<dbReference type="InterPro" id="IPR036397">
    <property type="entry name" value="RNaseH_sf"/>
</dbReference>
<dbReference type="Gene3D" id="1.10.10.1450">
    <property type="match status" value="1"/>
</dbReference>
<dbReference type="Proteomes" id="UP000663824">
    <property type="component" value="Unassembled WGS sequence"/>
</dbReference>
<feature type="domain" description="Mos1 transposase HTH" evidence="1">
    <location>
        <begin position="7"/>
        <end position="55"/>
    </location>
</feature>
<gene>
    <name evidence="2" type="ORF">MBJ925_LOCUS23240</name>
    <name evidence="3" type="ORF">SMN809_LOCUS36816</name>
</gene>
<dbReference type="Pfam" id="PF17906">
    <property type="entry name" value="HTH_48"/>
    <property type="match status" value="1"/>
</dbReference>
<evidence type="ECO:0000313" key="2">
    <source>
        <dbReference type="EMBL" id="CAF2105704.1"/>
    </source>
</evidence>
<protein>
    <recommendedName>
        <fullName evidence="1">Mos1 transposase HTH domain-containing protein</fullName>
    </recommendedName>
</protein>
<dbReference type="EMBL" id="CAJNRE010011925">
    <property type="protein sequence ID" value="CAF2105704.1"/>
    <property type="molecule type" value="Genomic_DNA"/>
</dbReference>
<dbReference type="PANTHER" id="PTHR46060">
    <property type="entry name" value="MARINER MOS1 TRANSPOSASE-LIKE PROTEIN"/>
    <property type="match status" value="1"/>
</dbReference>
<reference evidence="2" key="1">
    <citation type="submission" date="2021-02" db="EMBL/GenBank/DDBJ databases">
        <authorList>
            <person name="Nowell W R."/>
        </authorList>
    </citation>
    <scope>NUCLEOTIDE SEQUENCE</scope>
</reference>
<evidence type="ECO:0000313" key="3">
    <source>
        <dbReference type="EMBL" id="CAF4545845.1"/>
    </source>
</evidence>
<evidence type="ECO:0000259" key="1">
    <source>
        <dbReference type="Pfam" id="PF17906"/>
    </source>
</evidence>
<dbReference type="AlphaFoldDB" id="A0A816TUJ3"/>
<dbReference type="PANTHER" id="PTHR46060:SF1">
    <property type="entry name" value="MARINER MOS1 TRANSPOSASE-LIKE PROTEIN"/>
    <property type="match status" value="1"/>
</dbReference>
<proteinExistence type="predicted"/>
<accession>A0A816TUJ3</accession>
<evidence type="ECO:0000313" key="4">
    <source>
        <dbReference type="Proteomes" id="UP000663824"/>
    </source>
</evidence>
<sequence length="326" mass="38625">MSFELSREQFRTTILYNWKIGLTYKDCHARLLQAWGEQAPSDHTVFNWFREFQRNKFSVQDAPRSKAILGISSTAINTIIHHYINLRKVCVRWVPLTLTNDEKQVRVQFCRRSLKRFEEGRSRRVFDTITGDESWFYHYDPELKEQSKVWMSTTDSRPTKVHRNKSAGKRMVAIFFMKSGLIKPVRLETGATVNASWYVNTCLPQVFSVISEQRETRDLRGLIFHDDNARPHRAWLTNEFLLENHVEQYPNPPYSPDLSPCDFCLFPKLKKQLRGIRFNDDSEMLTALEQAIDGLTKEDFKNYFEDWFIRMHKCIDAEGQYFEKIN</sequence>
<comment type="caution">
    <text evidence="2">The sequence shown here is derived from an EMBL/GenBank/DDBJ whole genome shotgun (WGS) entry which is preliminary data.</text>
</comment>
<dbReference type="EMBL" id="CAJOBI010091796">
    <property type="protein sequence ID" value="CAF4545845.1"/>
    <property type="molecule type" value="Genomic_DNA"/>
</dbReference>
<name>A0A816TUJ3_9BILA</name>
<dbReference type="Proteomes" id="UP000676336">
    <property type="component" value="Unassembled WGS sequence"/>
</dbReference>
<dbReference type="GO" id="GO:0003676">
    <property type="term" value="F:nucleic acid binding"/>
    <property type="evidence" value="ECO:0007669"/>
    <property type="project" value="InterPro"/>
</dbReference>
<organism evidence="2 4">
    <name type="scientific">Rotaria magnacalcarata</name>
    <dbReference type="NCBI Taxonomy" id="392030"/>
    <lineage>
        <taxon>Eukaryota</taxon>
        <taxon>Metazoa</taxon>
        <taxon>Spiralia</taxon>
        <taxon>Gnathifera</taxon>
        <taxon>Rotifera</taxon>
        <taxon>Eurotatoria</taxon>
        <taxon>Bdelloidea</taxon>
        <taxon>Philodinida</taxon>
        <taxon>Philodinidae</taxon>
        <taxon>Rotaria</taxon>
    </lineage>
</organism>
<dbReference type="Gene3D" id="3.30.420.10">
    <property type="entry name" value="Ribonuclease H-like superfamily/Ribonuclease H"/>
    <property type="match status" value="1"/>
</dbReference>
<dbReference type="InterPro" id="IPR052709">
    <property type="entry name" value="Transposase-MT_Hybrid"/>
</dbReference>